<dbReference type="InterPro" id="IPR005995">
    <property type="entry name" value="Pgm_bpd_ind"/>
</dbReference>
<dbReference type="Proteomes" id="UP000289555">
    <property type="component" value="Chromosome"/>
</dbReference>
<dbReference type="Pfam" id="PF01676">
    <property type="entry name" value="Metalloenzyme"/>
    <property type="match status" value="1"/>
</dbReference>
<dbReference type="EMBL" id="AP019416">
    <property type="protein sequence ID" value="BBI47636.1"/>
    <property type="molecule type" value="Genomic_DNA"/>
</dbReference>
<feature type="domain" description="Metalloenzyme" evidence="1">
    <location>
        <begin position="1"/>
        <end position="61"/>
    </location>
</feature>
<dbReference type="SUPFAM" id="SSF53649">
    <property type="entry name" value="Alkaline phosphatase-like"/>
    <property type="match status" value="1"/>
</dbReference>
<evidence type="ECO:0000313" key="2">
    <source>
        <dbReference type="EMBL" id="BBI47636.1"/>
    </source>
</evidence>
<sequence length="131" mass="14417">MDKLWESRPHAFVHTDGLNVGLPDGQMGNSEVGHMNIGAGRIVYQDFTRISKAIEDGDLDINDNLTQPIDEAVANGRPVHLIGLLSPAASTAMKTTLLPWQNWPHAVAPSVFLFTPFSMVAICHRKVHWPP</sequence>
<reference evidence="3" key="1">
    <citation type="journal article" date="2019" name="Microbiol. Resour. Announc.">
        <title>Complete Genome Sequence of Halomonas olivaria, a Moderately Halophilic Bacterium Isolated from Olive Processing Effluents, Obtained by Nanopore Sequencing.</title>
        <authorList>
            <person name="Nagata S."/>
            <person name="Ii K.M."/>
            <person name="Tsukimi T."/>
            <person name="Miura M.C."/>
            <person name="Galipon J."/>
            <person name="Arakawa K."/>
        </authorList>
    </citation>
    <scope>NUCLEOTIDE SEQUENCE [LARGE SCALE GENOMIC DNA]</scope>
    <source>
        <strain evidence="3">TYRC17</strain>
    </source>
</reference>
<accession>A0ABN5WKT6</accession>
<dbReference type="InterPro" id="IPR017850">
    <property type="entry name" value="Alkaline_phosphatase_core_sf"/>
</dbReference>
<evidence type="ECO:0000259" key="1">
    <source>
        <dbReference type="Pfam" id="PF01676"/>
    </source>
</evidence>
<protein>
    <recommendedName>
        <fullName evidence="1">Metalloenzyme domain-containing protein</fullName>
    </recommendedName>
</protein>
<dbReference type="InterPro" id="IPR006124">
    <property type="entry name" value="Metalloenzyme"/>
</dbReference>
<name>A0ABN5WKT6_9GAMM</name>
<proteinExistence type="predicted"/>
<gene>
    <name evidence="2" type="ORF">HORIV_00570</name>
</gene>
<dbReference type="PANTHER" id="PTHR31637">
    <property type="entry name" value="2,3-BISPHOSPHOGLYCERATE-INDEPENDENT PHOSPHOGLYCERATE MUTASE"/>
    <property type="match status" value="1"/>
</dbReference>
<dbReference type="Gene3D" id="3.40.720.10">
    <property type="entry name" value="Alkaline Phosphatase, subunit A"/>
    <property type="match status" value="1"/>
</dbReference>
<dbReference type="PANTHER" id="PTHR31637:SF0">
    <property type="entry name" value="2,3-BISPHOSPHOGLYCERATE-INDEPENDENT PHOSPHOGLYCERATE MUTASE"/>
    <property type="match status" value="1"/>
</dbReference>
<keyword evidence="3" id="KW-1185">Reference proteome</keyword>
<evidence type="ECO:0000313" key="3">
    <source>
        <dbReference type="Proteomes" id="UP000289555"/>
    </source>
</evidence>
<organism evidence="2 3">
    <name type="scientific">Vreelandella olivaria</name>
    <dbReference type="NCBI Taxonomy" id="390919"/>
    <lineage>
        <taxon>Bacteria</taxon>
        <taxon>Pseudomonadati</taxon>
        <taxon>Pseudomonadota</taxon>
        <taxon>Gammaproteobacteria</taxon>
        <taxon>Oceanospirillales</taxon>
        <taxon>Halomonadaceae</taxon>
        <taxon>Vreelandella</taxon>
    </lineage>
</organism>